<comment type="similarity">
    <text evidence="8">Belongs to the binding-protein-dependent transport system permease family.</text>
</comment>
<keyword evidence="6 8" id="KW-1133">Transmembrane helix</keyword>
<dbReference type="CDD" id="cd06261">
    <property type="entry name" value="TM_PBP2"/>
    <property type="match status" value="1"/>
</dbReference>
<dbReference type="InterPro" id="IPR035906">
    <property type="entry name" value="MetI-like_sf"/>
</dbReference>
<keyword evidence="3" id="KW-1003">Cell membrane</keyword>
<dbReference type="PROSITE" id="PS50928">
    <property type="entry name" value="ABC_TM1"/>
    <property type="match status" value="1"/>
</dbReference>
<evidence type="ECO:0000256" key="3">
    <source>
        <dbReference type="ARBA" id="ARBA00022475"/>
    </source>
</evidence>
<evidence type="ECO:0000256" key="4">
    <source>
        <dbReference type="ARBA" id="ARBA00022519"/>
    </source>
</evidence>
<feature type="transmembrane region" description="Helical" evidence="8">
    <location>
        <begin position="98"/>
        <end position="121"/>
    </location>
</feature>
<dbReference type="Pfam" id="PF00528">
    <property type="entry name" value="BPD_transp_1"/>
    <property type="match status" value="1"/>
</dbReference>
<sequence length="260" mass="27285">MTARRLLGAYVAVVMLFLALPIAVVIPSAFGEGNALAFPPQGFSLKWFAAILERPALLAAAANSAAIAAVATGVSLVVGTLSAFALRRYAFPGRGALMALFMAPLVFPAIVLAAAIAMVLAPMGLVRNFWGLVLAHIVVVLPYVVRTVSATLAEVDRAWEEAALTLGASPWRGFTSVTLPLLRPGLVAGATFSLIISFDEFTISLFLVGSGMMTLPIEMYNYAEYSLDPVLAAVSTLLILLTTAAVLAVERTVGLGKQFS</sequence>
<dbReference type="RefSeq" id="WP_133220128.1">
    <property type="nucleotide sequence ID" value="NZ_NRSG01000050.1"/>
</dbReference>
<evidence type="ECO:0000313" key="10">
    <source>
        <dbReference type="EMBL" id="MBK1658407.1"/>
    </source>
</evidence>
<keyword evidence="5 8" id="KW-0812">Transmembrane</keyword>
<comment type="caution">
    <text evidence="10">The sequence shown here is derived from an EMBL/GenBank/DDBJ whole genome shotgun (WGS) entry which is preliminary data.</text>
</comment>
<protein>
    <recommendedName>
        <fullName evidence="9">ABC transmembrane type-1 domain-containing protein</fullName>
    </recommendedName>
</protein>
<evidence type="ECO:0000256" key="5">
    <source>
        <dbReference type="ARBA" id="ARBA00022692"/>
    </source>
</evidence>
<evidence type="ECO:0000313" key="11">
    <source>
        <dbReference type="Proteomes" id="UP000697995"/>
    </source>
</evidence>
<dbReference type="PANTHER" id="PTHR43357:SF4">
    <property type="entry name" value="INNER MEMBRANE ABC TRANSPORTER PERMEASE PROTEIN YDCV"/>
    <property type="match status" value="1"/>
</dbReference>
<evidence type="ECO:0000256" key="6">
    <source>
        <dbReference type="ARBA" id="ARBA00022989"/>
    </source>
</evidence>
<dbReference type="Gene3D" id="1.10.3720.10">
    <property type="entry name" value="MetI-like"/>
    <property type="match status" value="1"/>
</dbReference>
<evidence type="ECO:0000256" key="7">
    <source>
        <dbReference type="ARBA" id="ARBA00023136"/>
    </source>
</evidence>
<comment type="subcellular location">
    <subcellularLocation>
        <location evidence="1">Cell inner membrane</location>
        <topology evidence="1">Multi-pass membrane protein</topology>
    </subcellularLocation>
    <subcellularLocation>
        <location evidence="8">Cell membrane</location>
        <topology evidence="8">Multi-pass membrane protein</topology>
    </subcellularLocation>
</comment>
<dbReference type="EMBL" id="NRSG01000050">
    <property type="protein sequence ID" value="MBK1658407.1"/>
    <property type="molecule type" value="Genomic_DNA"/>
</dbReference>
<dbReference type="InterPro" id="IPR000515">
    <property type="entry name" value="MetI-like"/>
</dbReference>
<feature type="transmembrane region" description="Helical" evidence="8">
    <location>
        <begin position="65"/>
        <end position="86"/>
    </location>
</feature>
<reference evidence="10 11" key="1">
    <citation type="journal article" date="2020" name="Microorganisms">
        <title>Osmotic Adaptation and Compatible Solute Biosynthesis of Phototrophic Bacteria as Revealed from Genome Analyses.</title>
        <authorList>
            <person name="Imhoff J.F."/>
            <person name="Rahn T."/>
            <person name="Kunzel S."/>
            <person name="Keller A."/>
            <person name="Neulinger S.C."/>
        </authorList>
    </citation>
    <scope>NUCLEOTIDE SEQUENCE [LARGE SCALE GENOMIC DNA]</scope>
    <source>
        <strain evidence="10 11">DSM 15382</strain>
    </source>
</reference>
<name>A0ABS1CV88_9PROT</name>
<feature type="transmembrane region" description="Helical" evidence="8">
    <location>
        <begin position="7"/>
        <end position="30"/>
    </location>
</feature>
<evidence type="ECO:0000256" key="8">
    <source>
        <dbReference type="RuleBase" id="RU363032"/>
    </source>
</evidence>
<evidence type="ECO:0000259" key="9">
    <source>
        <dbReference type="PROSITE" id="PS50928"/>
    </source>
</evidence>
<dbReference type="Proteomes" id="UP000697995">
    <property type="component" value="Unassembled WGS sequence"/>
</dbReference>
<keyword evidence="4" id="KW-0997">Cell inner membrane</keyword>
<feature type="transmembrane region" description="Helical" evidence="8">
    <location>
        <begin position="127"/>
        <end position="145"/>
    </location>
</feature>
<feature type="domain" description="ABC transmembrane type-1" evidence="9">
    <location>
        <begin position="61"/>
        <end position="249"/>
    </location>
</feature>
<keyword evidence="7 8" id="KW-0472">Membrane</keyword>
<keyword evidence="11" id="KW-1185">Reference proteome</keyword>
<dbReference type="PANTHER" id="PTHR43357">
    <property type="entry name" value="INNER MEMBRANE ABC TRANSPORTER PERMEASE PROTEIN YDCV"/>
    <property type="match status" value="1"/>
</dbReference>
<evidence type="ECO:0000256" key="1">
    <source>
        <dbReference type="ARBA" id="ARBA00004429"/>
    </source>
</evidence>
<accession>A0ABS1CV88</accession>
<organism evidence="10 11">
    <name type="scientific">Paracraurococcus ruber</name>
    <dbReference type="NCBI Taxonomy" id="77675"/>
    <lineage>
        <taxon>Bacteria</taxon>
        <taxon>Pseudomonadati</taxon>
        <taxon>Pseudomonadota</taxon>
        <taxon>Alphaproteobacteria</taxon>
        <taxon>Acetobacterales</taxon>
        <taxon>Roseomonadaceae</taxon>
        <taxon>Paracraurococcus</taxon>
    </lineage>
</organism>
<feature type="transmembrane region" description="Helical" evidence="8">
    <location>
        <begin position="186"/>
        <end position="209"/>
    </location>
</feature>
<dbReference type="SUPFAM" id="SSF161098">
    <property type="entry name" value="MetI-like"/>
    <property type="match status" value="1"/>
</dbReference>
<evidence type="ECO:0000256" key="2">
    <source>
        <dbReference type="ARBA" id="ARBA00022448"/>
    </source>
</evidence>
<proteinExistence type="inferred from homology"/>
<feature type="transmembrane region" description="Helical" evidence="8">
    <location>
        <begin position="229"/>
        <end position="249"/>
    </location>
</feature>
<gene>
    <name evidence="10" type="ORF">CKO45_09200</name>
</gene>
<keyword evidence="2 8" id="KW-0813">Transport</keyword>